<comment type="caution">
    <text evidence="12">The sequence shown here is derived from an EMBL/GenBank/DDBJ whole genome shotgun (WGS) entry which is preliminary data.</text>
</comment>
<dbReference type="PATRIC" id="fig|1619025.3.peg.468"/>
<dbReference type="Gene3D" id="3.30.310.50">
    <property type="entry name" value="Alpha-D-phosphohexomutase, C-terminal domain"/>
    <property type="match status" value="1"/>
</dbReference>
<dbReference type="SUPFAM" id="SSF53738">
    <property type="entry name" value="Phosphoglucomutase, first 3 domains"/>
    <property type="match status" value="3"/>
</dbReference>
<sequence length="446" mass="49639">MSNIFHAYDVRGIYPTELNEETAFRIGKAAVKHLKAKVLVVGEDARISSPALREQLVRGITSMGCDVLYIGRCTTPLFYFSVTNLKTDGGVMVTASHNPPEYGGFKIVRAGSMPVSGDSGLMEVKELSGTEIPQSGKIGKVKNESLLNDYVDFAIEKSGIKKGEKLGLKLVVDAGNGMTPLVLNPLRDRLEVPFVPLFFNIDGTFPSHSPDISRVESLTALTNMVVTEKADLGVAFDGDGDRIMFVGHDGTIIRSEYILALLFSSGNSLFKKHKTVYDLRFSREIKKLFGERGIPSRVGYTFIKRNMIEKDCDIGAEISGHIFFKETNYSEMSILVMLKILKIMADSKRPIMGMIAPWQKGFYSGEINIELGGKMQAADILSRLKIKYREGRIDELDGVTVEYHDWWFNLRPSNTQPIVRLVVEADTKELMEQKVGELTFSIKNAL</sequence>
<dbReference type="EMBL" id="LCJR01000012">
    <property type="protein sequence ID" value="KKT81998.1"/>
    <property type="molecule type" value="Genomic_DNA"/>
</dbReference>
<dbReference type="GO" id="GO:0016868">
    <property type="term" value="F:intramolecular phosphotransferase activity"/>
    <property type="evidence" value="ECO:0007669"/>
    <property type="project" value="InterPro"/>
</dbReference>
<proteinExistence type="inferred from homology"/>
<dbReference type="CDD" id="cd03089">
    <property type="entry name" value="PMM_PGM"/>
    <property type="match status" value="1"/>
</dbReference>
<dbReference type="AlphaFoldDB" id="A0A0G1KEI1"/>
<organism evidence="12 13">
    <name type="scientific">Candidatus Yanofskybacteria bacterium GW2011_GWA2_44_9</name>
    <dbReference type="NCBI Taxonomy" id="1619025"/>
    <lineage>
        <taxon>Bacteria</taxon>
        <taxon>Candidatus Yanofskyibacteriota</taxon>
    </lineage>
</organism>
<reference evidence="12 13" key="1">
    <citation type="journal article" date="2015" name="Nature">
        <title>rRNA introns, odd ribosomes, and small enigmatic genomes across a large radiation of phyla.</title>
        <authorList>
            <person name="Brown C.T."/>
            <person name="Hug L.A."/>
            <person name="Thomas B.C."/>
            <person name="Sharon I."/>
            <person name="Castelle C.J."/>
            <person name="Singh A."/>
            <person name="Wilkins M.J."/>
            <person name="Williams K.H."/>
            <person name="Banfield J.F."/>
        </authorList>
    </citation>
    <scope>NUCLEOTIDE SEQUENCE [LARGE SCALE GENOMIC DNA]</scope>
</reference>
<dbReference type="InterPro" id="IPR016055">
    <property type="entry name" value="A-D-PHexomutase_a/b/a-I/II/III"/>
</dbReference>
<dbReference type="Pfam" id="PF02878">
    <property type="entry name" value="PGM_PMM_I"/>
    <property type="match status" value="1"/>
</dbReference>
<evidence type="ECO:0000259" key="8">
    <source>
        <dbReference type="Pfam" id="PF00408"/>
    </source>
</evidence>
<dbReference type="Pfam" id="PF02880">
    <property type="entry name" value="PGM_PMM_III"/>
    <property type="match status" value="1"/>
</dbReference>
<evidence type="ECO:0000256" key="1">
    <source>
        <dbReference type="ARBA" id="ARBA00001946"/>
    </source>
</evidence>
<evidence type="ECO:0000256" key="3">
    <source>
        <dbReference type="ARBA" id="ARBA00022553"/>
    </source>
</evidence>
<dbReference type="PROSITE" id="PS00710">
    <property type="entry name" value="PGM_PMM"/>
    <property type="match status" value="1"/>
</dbReference>
<protein>
    <submittedName>
        <fullName evidence="12">Phosphomannomutase</fullName>
    </submittedName>
</protein>
<evidence type="ECO:0000256" key="5">
    <source>
        <dbReference type="ARBA" id="ARBA00022842"/>
    </source>
</evidence>
<evidence type="ECO:0000313" key="13">
    <source>
        <dbReference type="Proteomes" id="UP000034032"/>
    </source>
</evidence>
<evidence type="ECO:0000313" key="12">
    <source>
        <dbReference type="EMBL" id="KKT81998.1"/>
    </source>
</evidence>
<evidence type="ECO:0000256" key="6">
    <source>
        <dbReference type="ARBA" id="ARBA00023235"/>
    </source>
</evidence>
<comment type="similarity">
    <text evidence="2 7">Belongs to the phosphohexose mutase family.</text>
</comment>
<dbReference type="SUPFAM" id="SSF55957">
    <property type="entry name" value="Phosphoglucomutase, C-terminal domain"/>
    <property type="match status" value="1"/>
</dbReference>
<dbReference type="InterPro" id="IPR016066">
    <property type="entry name" value="A-D-PHexomutase_CS"/>
</dbReference>
<keyword evidence="3" id="KW-0597">Phosphoprotein</keyword>
<dbReference type="InterPro" id="IPR005844">
    <property type="entry name" value="A-D-PHexomutase_a/b/a-I"/>
</dbReference>
<evidence type="ECO:0000256" key="2">
    <source>
        <dbReference type="ARBA" id="ARBA00010231"/>
    </source>
</evidence>
<dbReference type="InterPro" id="IPR005845">
    <property type="entry name" value="A-D-PHexomutase_a/b/a-II"/>
</dbReference>
<feature type="domain" description="Alpha-D-phosphohexomutase alpha/beta/alpha" evidence="10">
    <location>
        <begin position="149"/>
        <end position="250"/>
    </location>
</feature>
<keyword evidence="6" id="KW-0413">Isomerase</keyword>
<dbReference type="InterPro" id="IPR005843">
    <property type="entry name" value="A-D-PHexomutase_C"/>
</dbReference>
<gene>
    <name evidence="12" type="ORF">UW79_C0012G0008</name>
</gene>
<dbReference type="InterPro" id="IPR005846">
    <property type="entry name" value="A-D-PHexomutase_a/b/a-III"/>
</dbReference>
<dbReference type="InterPro" id="IPR036900">
    <property type="entry name" value="A-D-PHexomutase_C_sf"/>
</dbReference>
<dbReference type="PRINTS" id="PR00509">
    <property type="entry name" value="PGMPMM"/>
</dbReference>
<feature type="domain" description="Alpha-D-phosphohexomutase alpha/beta/alpha" evidence="9">
    <location>
        <begin position="3"/>
        <end position="117"/>
    </location>
</feature>
<keyword evidence="4 7" id="KW-0479">Metal-binding</keyword>
<dbReference type="PANTHER" id="PTHR43771:SF1">
    <property type="entry name" value="PHOSPHOMANNOMUTASE"/>
    <property type="match status" value="1"/>
</dbReference>
<dbReference type="Pfam" id="PF02879">
    <property type="entry name" value="PGM_PMM_II"/>
    <property type="match status" value="1"/>
</dbReference>
<evidence type="ECO:0000256" key="4">
    <source>
        <dbReference type="ARBA" id="ARBA00022723"/>
    </source>
</evidence>
<accession>A0A0G1KEI1</accession>
<evidence type="ECO:0000259" key="9">
    <source>
        <dbReference type="Pfam" id="PF02878"/>
    </source>
</evidence>
<evidence type="ECO:0000259" key="11">
    <source>
        <dbReference type="Pfam" id="PF02880"/>
    </source>
</evidence>
<feature type="domain" description="Alpha-D-phosphohexomutase alpha/beta/alpha" evidence="11">
    <location>
        <begin position="259"/>
        <end position="355"/>
    </location>
</feature>
<evidence type="ECO:0000256" key="7">
    <source>
        <dbReference type="RuleBase" id="RU004326"/>
    </source>
</evidence>
<dbReference type="PANTHER" id="PTHR43771">
    <property type="entry name" value="PHOSPHOMANNOMUTASE"/>
    <property type="match status" value="1"/>
</dbReference>
<dbReference type="Gene3D" id="3.40.120.10">
    <property type="entry name" value="Alpha-D-Glucose-1,6-Bisphosphate, subunit A, domain 3"/>
    <property type="match status" value="3"/>
</dbReference>
<feature type="domain" description="Alpha-D-phosphohexomutase C-terminal" evidence="8">
    <location>
        <begin position="366"/>
        <end position="433"/>
    </location>
</feature>
<keyword evidence="5 7" id="KW-0460">Magnesium</keyword>
<name>A0A0G1KEI1_9BACT</name>
<dbReference type="GO" id="GO:0000287">
    <property type="term" value="F:magnesium ion binding"/>
    <property type="evidence" value="ECO:0007669"/>
    <property type="project" value="InterPro"/>
</dbReference>
<dbReference type="InterPro" id="IPR005841">
    <property type="entry name" value="Alpha-D-phosphohexomutase_SF"/>
</dbReference>
<dbReference type="Pfam" id="PF00408">
    <property type="entry name" value="PGM_PMM_IV"/>
    <property type="match status" value="1"/>
</dbReference>
<dbReference type="GO" id="GO:0005975">
    <property type="term" value="P:carbohydrate metabolic process"/>
    <property type="evidence" value="ECO:0007669"/>
    <property type="project" value="InterPro"/>
</dbReference>
<evidence type="ECO:0000259" key="10">
    <source>
        <dbReference type="Pfam" id="PF02879"/>
    </source>
</evidence>
<dbReference type="Proteomes" id="UP000034032">
    <property type="component" value="Unassembled WGS sequence"/>
</dbReference>
<comment type="cofactor">
    <cofactor evidence="1">
        <name>Mg(2+)</name>
        <dbReference type="ChEBI" id="CHEBI:18420"/>
    </cofactor>
</comment>